<dbReference type="PROSITE" id="PS50977">
    <property type="entry name" value="HTH_TETR_2"/>
    <property type="match status" value="1"/>
</dbReference>
<protein>
    <submittedName>
        <fullName evidence="6">TetR family transcriptional regulator</fullName>
    </submittedName>
</protein>
<evidence type="ECO:0000313" key="6">
    <source>
        <dbReference type="EMBL" id="GIQ70634.1"/>
    </source>
</evidence>
<dbReference type="AlphaFoldDB" id="A0A8J4H4C7"/>
<dbReference type="PANTHER" id="PTHR30055:SF234">
    <property type="entry name" value="HTH-TYPE TRANSCRIPTIONAL REGULATOR BETI"/>
    <property type="match status" value="1"/>
</dbReference>
<keyword evidence="1" id="KW-0805">Transcription regulation</keyword>
<dbReference type="InterPro" id="IPR036271">
    <property type="entry name" value="Tet_transcr_reg_TetR-rel_C_sf"/>
</dbReference>
<evidence type="ECO:0000256" key="3">
    <source>
        <dbReference type="ARBA" id="ARBA00023163"/>
    </source>
</evidence>
<keyword evidence="3" id="KW-0804">Transcription</keyword>
<reference evidence="6" key="1">
    <citation type="submission" date="2021-04" db="EMBL/GenBank/DDBJ databases">
        <title>Draft genome sequence of Xylanibacillus composti strain K13.</title>
        <authorList>
            <person name="Uke A."/>
            <person name="Chhe C."/>
            <person name="Baramee S."/>
            <person name="Kosugi A."/>
        </authorList>
    </citation>
    <scope>NUCLEOTIDE SEQUENCE</scope>
    <source>
        <strain evidence="6">K13</strain>
    </source>
</reference>
<dbReference type="GO" id="GO:0000976">
    <property type="term" value="F:transcription cis-regulatory region binding"/>
    <property type="evidence" value="ECO:0007669"/>
    <property type="project" value="TreeGrafter"/>
</dbReference>
<gene>
    <name evidence="6" type="ORF">XYCOK13_34580</name>
</gene>
<evidence type="ECO:0000256" key="4">
    <source>
        <dbReference type="PROSITE-ProRule" id="PRU00335"/>
    </source>
</evidence>
<dbReference type="Proteomes" id="UP000677918">
    <property type="component" value="Unassembled WGS sequence"/>
</dbReference>
<feature type="domain" description="HTH tetR-type" evidence="5">
    <location>
        <begin position="11"/>
        <end position="71"/>
    </location>
</feature>
<dbReference type="InterPro" id="IPR009057">
    <property type="entry name" value="Homeodomain-like_sf"/>
</dbReference>
<dbReference type="SUPFAM" id="SSF48498">
    <property type="entry name" value="Tetracyclin repressor-like, C-terminal domain"/>
    <property type="match status" value="1"/>
</dbReference>
<evidence type="ECO:0000259" key="5">
    <source>
        <dbReference type="PROSITE" id="PS50977"/>
    </source>
</evidence>
<dbReference type="Pfam" id="PF00440">
    <property type="entry name" value="TetR_N"/>
    <property type="match status" value="1"/>
</dbReference>
<organism evidence="6 7">
    <name type="scientific">Xylanibacillus composti</name>
    <dbReference type="NCBI Taxonomy" id="1572762"/>
    <lineage>
        <taxon>Bacteria</taxon>
        <taxon>Bacillati</taxon>
        <taxon>Bacillota</taxon>
        <taxon>Bacilli</taxon>
        <taxon>Bacillales</taxon>
        <taxon>Paenibacillaceae</taxon>
        <taxon>Xylanibacillus</taxon>
    </lineage>
</organism>
<sequence>MQSDKRNYHHGNLKETLIRTSLEMISEHGIQGFSVAKVAKKAGVAISAPYRHFPNRESLLAETGIVFLTELTSRMRSAATEAGHDPIDRVASVAGAYVQYALDHNVSFHLFAAARESRLPAFHERSREMIHFLFTLTQEAAPEATWNELLELMEALLALVQGFADMFYQGYFSQLNLTKDQISKRSAVAAKLLINGWNHCRKDGEQPL</sequence>
<dbReference type="GO" id="GO:0003700">
    <property type="term" value="F:DNA-binding transcription factor activity"/>
    <property type="evidence" value="ECO:0007669"/>
    <property type="project" value="TreeGrafter"/>
</dbReference>
<dbReference type="InterPro" id="IPR001647">
    <property type="entry name" value="HTH_TetR"/>
</dbReference>
<dbReference type="PRINTS" id="PR00455">
    <property type="entry name" value="HTHTETR"/>
</dbReference>
<keyword evidence="2 4" id="KW-0238">DNA-binding</keyword>
<evidence type="ECO:0000313" key="7">
    <source>
        <dbReference type="Proteomes" id="UP000677918"/>
    </source>
</evidence>
<name>A0A8J4H4C7_9BACL</name>
<dbReference type="Gene3D" id="1.10.357.10">
    <property type="entry name" value="Tetracycline Repressor, domain 2"/>
    <property type="match status" value="1"/>
</dbReference>
<dbReference type="SUPFAM" id="SSF46689">
    <property type="entry name" value="Homeodomain-like"/>
    <property type="match status" value="1"/>
</dbReference>
<feature type="DNA-binding region" description="H-T-H motif" evidence="4">
    <location>
        <begin position="34"/>
        <end position="53"/>
    </location>
</feature>
<evidence type="ECO:0000256" key="2">
    <source>
        <dbReference type="ARBA" id="ARBA00023125"/>
    </source>
</evidence>
<proteinExistence type="predicted"/>
<keyword evidence="7" id="KW-1185">Reference proteome</keyword>
<dbReference type="EMBL" id="BOVK01000052">
    <property type="protein sequence ID" value="GIQ70634.1"/>
    <property type="molecule type" value="Genomic_DNA"/>
</dbReference>
<evidence type="ECO:0000256" key="1">
    <source>
        <dbReference type="ARBA" id="ARBA00023015"/>
    </source>
</evidence>
<accession>A0A8J4H4C7</accession>
<comment type="caution">
    <text evidence="6">The sequence shown here is derived from an EMBL/GenBank/DDBJ whole genome shotgun (WGS) entry which is preliminary data.</text>
</comment>
<dbReference type="PANTHER" id="PTHR30055">
    <property type="entry name" value="HTH-TYPE TRANSCRIPTIONAL REGULATOR RUTR"/>
    <property type="match status" value="1"/>
</dbReference>
<dbReference type="InterPro" id="IPR050109">
    <property type="entry name" value="HTH-type_TetR-like_transc_reg"/>
</dbReference>
<dbReference type="RefSeq" id="WP_213413447.1">
    <property type="nucleotide sequence ID" value="NZ_BOVK01000052.1"/>
</dbReference>